<keyword evidence="6" id="KW-0411">Iron-sulfur</keyword>
<evidence type="ECO:0000256" key="3">
    <source>
        <dbReference type="ARBA" id="ARBA00022691"/>
    </source>
</evidence>
<dbReference type="InterPro" id="IPR013785">
    <property type="entry name" value="Aldolase_TIM"/>
</dbReference>
<dbReference type="InterPro" id="IPR034457">
    <property type="entry name" value="Organic_radical-activating"/>
</dbReference>
<proteinExistence type="predicted"/>
<dbReference type="GO" id="GO:0003824">
    <property type="term" value="F:catalytic activity"/>
    <property type="evidence" value="ECO:0007669"/>
    <property type="project" value="InterPro"/>
</dbReference>
<dbReference type="Proteomes" id="UP000366872">
    <property type="component" value="Unassembled WGS sequence"/>
</dbReference>
<dbReference type="GO" id="GO:0051539">
    <property type="term" value="F:4 iron, 4 sulfur cluster binding"/>
    <property type="evidence" value="ECO:0007669"/>
    <property type="project" value="UniProtKB-KW"/>
</dbReference>
<dbReference type="EMBL" id="CAAHFG010000004">
    <property type="protein sequence ID" value="VGO17356.1"/>
    <property type="molecule type" value="Genomic_DNA"/>
</dbReference>
<dbReference type="SFLD" id="SFLDG01094">
    <property type="entry name" value="Uncharacterised_Radical_SAM_Su"/>
    <property type="match status" value="1"/>
</dbReference>
<keyword evidence="2" id="KW-0004">4Fe-4S</keyword>
<name>A0A6C2UDR9_PONDE</name>
<accession>A0A6C2UDR9</accession>
<keyword evidence="9" id="KW-1185">Reference proteome</keyword>
<keyword evidence="4" id="KW-0479">Metal-binding</keyword>
<evidence type="ECO:0000259" key="7">
    <source>
        <dbReference type="PROSITE" id="PS51918"/>
    </source>
</evidence>
<dbReference type="CDD" id="cd01335">
    <property type="entry name" value="Radical_SAM"/>
    <property type="match status" value="1"/>
</dbReference>
<dbReference type="PROSITE" id="PS51918">
    <property type="entry name" value="RADICAL_SAM"/>
    <property type="match status" value="1"/>
</dbReference>
<dbReference type="SFLD" id="SFLDG01067">
    <property type="entry name" value="SPASM/twitch_domain_containing"/>
    <property type="match status" value="1"/>
</dbReference>
<evidence type="ECO:0000256" key="5">
    <source>
        <dbReference type="ARBA" id="ARBA00023004"/>
    </source>
</evidence>
<evidence type="ECO:0000313" key="9">
    <source>
        <dbReference type="Proteomes" id="UP000366872"/>
    </source>
</evidence>
<evidence type="ECO:0000256" key="6">
    <source>
        <dbReference type="ARBA" id="ARBA00023014"/>
    </source>
</evidence>
<evidence type="ECO:0000313" key="8">
    <source>
        <dbReference type="EMBL" id="VGO17356.1"/>
    </source>
</evidence>
<organism evidence="8 9">
    <name type="scientific">Pontiella desulfatans</name>
    <dbReference type="NCBI Taxonomy" id="2750659"/>
    <lineage>
        <taxon>Bacteria</taxon>
        <taxon>Pseudomonadati</taxon>
        <taxon>Kiritimatiellota</taxon>
        <taxon>Kiritimatiellia</taxon>
        <taxon>Kiritimatiellales</taxon>
        <taxon>Pontiellaceae</taxon>
        <taxon>Pontiella</taxon>
    </lineage>
</organism>
<keyword evidence="3" id="KW-0949">S-adenosyl-L-methionine</keyword>
<dbReference type="InterPro" id="IPR012840">
    <property type="entry name" value="NrdG2"/>
</dbReference>
<dbReference type="AlphaFoldDB" id="A0A6C2UDR9"/>
<dbReference type="SFLD" id="SFLDS00029">
    <property type="entry name" value="Radical_SAM"/>
    <property type="match status" value="1"/>
</dbReference>
<dbReference type="InterPro" id="IPR058240">
    <property type="entry name" value="rSAM_sf"/>
</dbReference>
<dbReference type="Gene3D" id="3.20.20.70">
    <property type="entry name" value="Aldolase class I"/>
    <property type="match status" value="1"/>
</dbReference>
<dbReference type="InterPro" id="IPR007197">
    <property type="entry name" value="rSAM"/>
</dbReference>
<sequence length="234" mass="25868">MSASSSIYAHLEKPSMVDYPKHFAAVFFTSGCNFTCGFCHNAALMGKKQAGLSWERLESACAKFKKDWVNGVVITGGEPTMAPDLAELIRFFKNKFGFAVKLDTNGSNPERLAECLPLVDYVAMDVKTGFSGYPDLVGHSNTSVIQQSIDLIKAQANDYEFRTTVIDSHHTDELMDEVASIIDGAKRFALQAFIPRDELPGKQFRALPRTTAARLHELKNRMAGRAEEILLRGA</sequence>
<feature type="domain" description="Radical SAM core" evidence="7">
    <location>
        <begin position="18"/>
        <end position="225"/>
    </location>
</feature>
<comment type="cofactor">
    <cofactor evidence="1">
        <name>[4Fe-4S] cluster</name>
        <dbReference type="ChEBI" id="CHEBI:49883"/>
    </cofactor>
</comment>
<evidence type="ECO:0000256" key="4">
    <source>
        <dbReference type="ARBA" id="ARBA00022723"/>
    </source>
</evidence>
<dbReference type="GO" id="GO:0046872">
    <property type="term" value="F:metal ion binding"/>
    <property type="evidence" value="ECO:0007669"/>
    <property type="project" value="UniProtKB-KW"/>
</dbReference>
<gene>
    <name evidence="8" type="ORF">PDESU_05952</name>
</gene>
<dbReference type="NCBIfam" id="TIGR02495">
    <property type="entry name" value="NrdG2"/>
    <property type="match status" value="1"/>
</dbReference>
<dbReference type="SUPFAM" id="SSF102114">
    <property type="entry name" value="Radical SAM enzymes"/>
    <property type="match status" value="1"/>
</dbReference>
<evidence type="ECO:0000256" key="2">
    <source>
        <dbReference type="ARBA" id="ARBA00022485"/>
    </source>
</evidence>
<dbReference type="PANTHER" id="PTHR30352:SF13">
    <property type="entry name" value="GLYCYL-RADICAL ENZYME ACTIVATING ENZYME YJJW-RELATED"/>
    <property type="match status" value="1"/>
</dbReference>
<protein>
    <recommendedName>
        <fullName evidence="7">Radical SAM core domain-containing protein</fullName>
    </recommendedName>
</protein>
<evidence type="ECO:0000256" key="1">
    <source>
        <dbReference type="ARBA" id="ARBA00001966"/>
    </source>
</evidence>
<keyword evidence="5" id="KW-0408">Iron</keyword>
<dbReference type="Pfam" id="PF04055">
    <property type="entry name" value="Radical_SAM"/>
    <property type="match status" value="1"/>
</dbReference>
<reference evidence="8 9" key="1">
    <citation type="submission" date="2019-04" db="EMBL/GenBank/DDBJ databases">
        <authorList>
            <person name="Van Vliet M D."/>
        </authorList>
    </citation>
    <scope>NUCLEOTIDE SEQUENCE [LARGE SCALE GENOMIC DNA]</scope>
    <source>
        <strain evidence="8 9">F1</strain>
    </source>
</reference>
<dbReference type="RefSeq" id="WP_136082837.1">
    <property type="nucleotide sequence ID" value="NZ_CAAHFG010000004.1"/>
</dbReference>
<dbReference type="PANTHER" id="PTHR30352">
    <property type="entry name" value="PYRUVATE FORMATE-LYASE-ACTIVATING ENZYME"/>
    <property type="match status" value="1"/>
</dbReference>